<evidence type="ECO:0000256" key="1">
    <source>
        <dbReference type="SAM" id="Coils"/>
    </source>
</evidence>
<dbReference type="AlphaFoldDB" id="A0A1J4KN90"/>
<comment type="caution">
    <text evidence="3">The sequence shown here is derived from an EMBL/GenBank/DDBJ whole genome shotgun (WGS) entry which is preliminary data.</text>
</comment>
<name>A0A1J4KN90_9EUKA</name>
<keyword evidence="1" id="KW-0175">Coiled coil</keyword>
<gene>
    <name evidence="3" type="ORF">TRFO_19355</name>
</gene>
<dbReference type="Proteomes" id="UP000179807">
    <property type="component" value="Unassembled WGS sequence"/>
</dbReference>
<dbReference type="RefSeq" id="XP_068364396.1">
    <property type="nucleotide sequence ID" value="XM_068500744.1"/>
</dbReference>
<dbReference type="VEuPathDB" id="TrichDB:TRFO_19355"/>
<accession>A0A1J4KN90</accession>
<feature type="compositionally biased region" description="Low complexity" evidence="2">
    <location>
        <begin position="204"/>
        <end position="235"/>
    </location>
</feature>
<feature type="region of interest" description="Disordered" evidence="2">
    <location>
        <begin position="181"/>
        <end position="235"/>
    </location>
</feature>
<sequence>MSTPADLSVAAINLAIETTSNALAVEQENNKLREQLHKNQQLLGDFDVAAPRAQLLQKQLKEKEALLEEKRKELVDVQASIISTLKNQSQTQEPKQQSLESIPIVMNHVQKYITDLTETAVDEKTIAVPVLSLFKVTNALNKLFDTLVSSNIIDETDEEKEVRIRGFIESQQGILNKLREITQNSQDEEEEEVEPAPKVEEVTEQPQEAEAPPEVQTENAEAQQEQQEQPQQTAQ</sequence>
<proteinExistence type="predicted"/>
<reference evidence="3" key="1">
    <citation type="submission" date="2016-10" db="EMBL/GenBank/DDBJ databases">
        <authorList>
            <person name="Benchimol M."/>
            <person name="Almeida L.G."/>
            <person name="Vasconcelos A.T."/>
            <person name="Perreira-Neves A."/>
            <person name="Rosa I.A."/>
            <person name="Tasca T."/>
            <person name="Bogo M.R."/>
            <person name="de Souza W."/>
        </authorList>
    </citation>
    <scope>NUCLEOTIDE SEQUENCE [LARGE SCALE GENOMIC DNA]</scope>
    <source>
        <strain evidence="3">K</strain>
    </source>
</reference>
<dbReference type="OrthoDB" id="10267093at2759"/>
<evidence type="ECO:0000313" key="4">
    <source>
        <dbReference type="Proteomes" id="UP000179807"/>
    </source>
</evidence>
<organism evidence="3 4">
    <name type="scientific">Tritrichomonas foetus</name>
    <dbReference type="NCBI Taxonomy" id="1144522"/>
    <lineage>
        <taxon>Eukaryota</taxon>
        <taxon>Metamonada</taxon>
        <taxon>Parabasalia</taxon>
        <taxon>Tritrichomonadida</taxon>
        <taxon>Tritrichomonadidae</taxon>
        <taxon>Tritrichomonas</taxon>
    </lineage>
</organism>
<feature type="coiled-coil region" evidence="1">
    <location>
        <begin position="22"/>
        <end position="80"/>
    </location>
</feature>
<dbReference type="GeneID" id="94835448"/>
<keyword evidence="4" id="KW-1185">Reference proteome</keyword>
<evidence type="ECO:0000256" key="2">
    <source>
        <dbReference type="SAM" id="MobiDB-lite"/>
    </source>
</evidence>
<protein>
    <submittedName>
        <fullName evidence="3">Uncharacterized protein</fullName>
    </submittedName>
</protein>
<evidence type="ECO:0000313" key="3">
    <source>
        <dbReference type="EMBL" id="OHT11260.1"/>
    </source>
</evidence>
<dbReference type="EMBL" id="MLAK01000592">
    <property type="protein sequence ID" value="OHT11260.1"/>
    <property type="molecule type" value="Genomic_DNA"/>
</dbReference>